<feature type="transmembrane region" description="Helical" evidence="1">
    <location>
        <begin position="59"/>
        <end position="82"/>
    </location>
</feature>
<dbReference type="Proteomes" id="UP000008064">
    <property type="component" value="Unassembled WGS sequence"/>
</dbReference>
<dbReference type="RefSeq" id="XP_007315665.1">
    <property type="nucleotide sequence ID" value="XM_007315603.1"/>
</dbReference>
<dbReference type="Pfam" id="PF24803">
    <property type="entry name" value="DUF7704"/>
    <property type="match status" value="1"/>
</dbReference>
<accession>F8NNE4</accession>
<dbReference type="PANTHER" id="PTHR37019">
    <property type="entry name" value="CHROMOSOME 1, WHOLE GENOME SHOTGUN SEQUENCE"/>
    <property type="match status" value="1"/>
</dbReference>
<keyword evidence="1" id="KW-0472">Membrane</keyword>
<dbReference type="KEGG" id="sla:SERLADRAFT_461279"/>
<proteinExistence type="predicted"/>
<dbReference type="HOGENOM" id="CLU_107228_0_0_1"/>
<feature type="transmembrane region" description="Helical" evidence="1">
    <location>
        <begin position="103"/>
        <end position="123"/>
    </location>
</feature>
<feature type="transmembrane region" description="Helical" evidence="1">
    <location>
        <begin position="135"/>
        <end position="153"/>
    </location>
</feature>
<evidence type="ECO:0000256" key="1">
    <source>
        <dbReference type="SAM" id="Phobius"/>
    </source>
</evidence>
<dbReference type="AlphaFoldDB" id="F8NNE4"/>
<evidence type="ECO:0000313" key="3">
    <source>
        <dbReference type="EMBL" id="EGO27574.1"/>
    </source>
</evidence>
<evidence type="ECO:0000259" key="2">
    <source>
        <dbReference type="Pfam" id="PF24803"/>
    </source>
</evidence>
<dbReference type="EMBL" id="GL945431">
    <property type="protein sequence ID" value="EGO27574.1"/>
    <property type="molecule type" value="Genomic_DNA"/>
</dbReference>
<keyword evidence="1" id="KW-1133">Transmembrane helix</keyword>
<dbReference type="GeneID" id="18818198"/>
<dbReference type="PANTHER" id="PTHR37019:SF2">
    <property type="entry name" value="EXPERA DOMAIN-CONTAINING PROTEIN"/>
    <property type="match status" value="1"/>
</dbReference>
<keyword evidence="1" id="KW-0812">Transmembrane</keyword>
<feature type="transmembrane region" description="Helical" evidence="1">
    <location>
        <begin position="12"/>
        <end position="33"/>
    </location>
</feature>
<name>F8NNE4_SERL9</name>
<dbReference type="OrthoDB" id="2937326at2759"/>
<feature type="domain" description="DUF7704" evidence="2">
    <location>
        <begin position="7"/>
        <end position="157"/>
    </location>
</feature>
<reference evidence="3" key="1">
    <citation type="submission" date="2011-04" db="EMBL/GenBank/DDBJ databases">
        <title>Evolution of plant cell wall degrading machinery underlies the functional diversity of forest fungi.</title>
        <authorList>
            <consortium name="US DOE Joint Genome Institute (JGI-PGF)"/>
            <person name="Eastwood D.C."/>
            <person name="Floudas D."/>
            <person name="Binder M."/>
            <person name="Majcherczyk A."/>
            <person name="Schneider P."/>
            <person name="Aerts A."/>
            <person name="Asiegbu F.O."/>
            <person name="Baker S.E."/>
            <person name="Barry K."/>
            <person name="Bendiksby M."/>
            <person name="Blumentritt M."/>
            <person name="Coutinho P.M."/>
            <person name="Cullen D."/>
            <person name="Cullen D."/>
            <person name="Gathman A."/>
            <person name="Goodell B."/>
            <person name="Henrissat B."/>
            <person name="Ihrmark K."/>
            <person name="Kauserud H."/>
            <person name="Kohler A."/>
            <person name="LaButti K."/>
            <person name="Lapidus A."/>
            <person name="Lavin J.L."/>
            <person name="Lee Y.-H."/>
            <person name="Lindquist E."/>
            <person name="Lilly W."/>
            <person name="Lucas S."/>
            <person name="Morin E."/>
            <person name="Murat C."/>
            <person name="Oguiza J.A."/>
            <person name="Park J."/>
            <person name="Pisabarro A.G."/>
            <person name="Riley R."/>
            <person name="Rosling A."/>
            <person name="Salamov A."/>
            <person name="Schmidt O."/>
            <person name="Schmutz J."/>
            <person name="Skrede I."/>
            <person name="Stenlid J."/>
            <person name="Wiebenga A."/>
            <person name="Xie X."/>
            <person name="Kues U."/>
            <person name="Hibbett D.S."/>
            <person name="Hoffmeister D."/>
            <person name="Hogberg N."/>
            <person name="Martin F."/>
            <person name="Grigoriev I.V."/>
            <person name="Watkinson S.C."/>
        </authorList>
    </citation>
    <scope>NUCLEOTIDE SEQUENCE</scope>
    <source>
        <strain evidence="3">S7.9</strain>
    </source>
</reference>
<gene>
    <name evidence="3" type="ORF">SERLADRAFT_461279</name>
</gene>
<sequence>MHQPRPSAIPDFYYALFGFYEPALTLLGFIGTLHDPVSAHNTQAPWPTGSSPPEAIPKASIVTVVQLAHVCALIGVVNFFVLSAARKHLSVQPALQEQIVNALLTPLLVGDAMHLYVTVWALGEERWEIRNWTPMLWTTVVLGLTLMIPRIMWHLGIWRYVHRRDAPSIKGVKDGYTQSSAKE</sequence>
<dbReference type="InterPro" id="IPR056121">
    <property type="entry name" value="DUF7704"/>
</dbReference>
<protein>
    <recommendedName>
        <fullName evidence="2">DUF7704 domain-containing protein</fullName>
    </recommendedName>
</protein>
<organism>
    <name type="scientific">Serpula lacrymans var. lacrymans (strain S7.9)</name>
    <name type="common">Dry rot fungus</name>
    <dbReference type="NCBI Taxonomy" id="578457"/>
    <lineage>
        <taxon>Eukaryota</taxon>
        <taxon>Fungi</taxon>
        <taxon>Dikarya</taxon>
        <taxon>Basidiomycota</taxon>
        <taxon>Agaricomycotina</taxon>
        <taxon>Agaricomycetes</taxon>
        <taxon>Agaricomycetidae</taxon>
        <taxon>Boletales</taxon>
        <taxon>Coniophorineae</taxon>
        <taxon>Serpulaceae</taxon>
        <taxon>Serpula</taxon>
    </lineage>
</organism>